<accession>A0ABD2JW29</accession>
<evidence type="ECO:0000313" key="5">
    <source>
        <dbReference type="Proteomes" id="UP001620626"/>
    </source>
</evidence>
<dbReference type="InterPro" id="IPR006797">
    <property type="entry name" value="PRELI/MSF1_dom"/>
</dbReference>
<feature type="compositionally biased region" description="Polar residues" evidence="1">
    <location>
        <begin position="955"/>
        <end position="965"/>
    </location>
</feature>
<dbReference type="SUPFAM" id="SSF52087">
    <property type="entry name" value="CRAL/TRIO domain"/>
    <property type="match status" value="1"/>
</dbReference>
<feature type="domain" description="CRAL-TRIO" evidence="2">
    <location>
        <begin position="438"/>
        <end position="612"/>
    </location>
</feature>
<dbReference type="AlphaFoldDB" id="A0ABD2JW29"/>
<dbReference type="InterPro" id="IPR036865">
    <property type="entry name" value="CRAL-TRIO_dom_sf"/>
</dbReference>
<evidence type="ECO:0000256" key="1">
    <source>
        <dbReference type="SAM" id="MobiDB-lite"/>
    </source>
</evidence>
<evidence type="ECO:0000259" key="2">
    <source>
        <dbReference type="PROSITE" id="PS50191"/>
    </source>
</evidence>
<feature type="region of interest" description="Disordered" evidence="1">
    <location>
        <begin position="294"/>
        <end position="318"/>
    </location>
</feature>
<feature type="compositionally biased region" description="Low complexity" evidence="1">
    <location>
        <begin position="708"/>
        <end position="724"/>
    </location>
</feature>
<dbReference type="InterPro" id="IPR036273">
    <property type="entry name" value="CRAL/TRIO_N_dom_sf"/>
</dbReference>
<dbReference type="InterPro" id="IPR051064">
    <property type="entry name" value="SEC14/CRAL-TRIO_domain"/>
</dbReference>
<dbReference type="Pfam" id="PF03765">
    <property type="entry name" value="CRAL_TRIO_N"/>
    <property type="match status" value="1"/>
</dbReference>
<organism evidence="4 5">
    <name type="scientific">Heterodera trifolii</name>
    <dbReference type="NCBI Taxonomy" id="157864"/>
    <lineage>
        <taxon>Eukaryota</taxon>
        <taxon>Metazoa</taxon>
        <taxon>Ecdysozoa</taxon>
        <taxon>Nematoda</taxon>
        <taxon>Chromadorea</taxon>
        <taxon>Rhabditida</taxon>
        <taxon>Tylenchina</taxon>
        <taxon>Tylenchomorpha</taxon>
        <taxon>Tylenchoidea</taxon>
        <taxon>Heteroderidae</taxon>
        <taxon>Heteroderinae</taxon>
        <taxon>Heterodera</taxon>
    </lineage>
</organism>
<dbReference type="InterPro" id="IPR001251">
    <property type="entry name" value="CRAL-TRIO_dom"/>
</dbReference>
<feature type="region of interest" description="Disordered" evidence="1">
    <location>
        <begin position="697"/>
        <end position="724"/>
    </location>
</feature>
<dbReference type="EMBL" id="JBICBT010000893">
    <property type="protein sequence ID" value="KAL3094629.1"/>
    <property type="molecule type" value="Genomic_DNA"/>
</dbReference>
<feature type="region of interest" description="Disordered" evidence="1">
    <location>
        <begin position="206"/>
        <end position="237"/>
    </location>
</feature>
<proteinExistence type="predicted"/>
<dbReference type="InterPro" id="IPR036598">
    <property type="entry name" value="GOLD_dom_sf"/>
</dbReference>
<evidence type="ECO:0000313" key="4">
    <source>
        <dbReference type="EMBL" id="KAL3094629.1"/>
    </source>
</evidence>
<dbReference type="SUPFAM" id="SSF101576">
    <property type="entry name" value="Supernatant protein factor (SPF), C-terminal domain"/>
    <property type="match status" value="1"/>
</dbReference>
<dbReference type="Pfam" id="PF00650">
    <property type="entry name" value="CRAL_TRIO"/>
    <property type="match status" value="1"/>
</dbReference>
<dbReference type="Pfam" id="PF04707">
    <property type="entry name" value="PRELI"/>
    <property type="match status" value="1"/>
</dbReference>
<dbReference type="PROSITE" id="PS50191">
    <property type="entry name" value="CRAL_TRIO"/>
    <property type="match status" value="1"/>
</dbReference>
<dbReference type="InterPro" id="IPR011074">
    <property type="entry name" value="CRAL/TRIO_N_dom"/>
</dbReference>
<feature type="region of interest" description="Disordered" evidence="1">
    <location>
        <begin position="953"/>
        <end position="1015"/>
    </location>
</feature>
<dbReference type="SMART" id="SM00516">
    <property type="entry name" value="SEC14"/>
    <property type="match status" value="1"/>
</dbReference>
<keyword evidence="5" id="KW-1185">Reference proteome</keyword>
<feature type="region of interest" description="Disordered" evidence="1">
    <location>
        <begin position="836"/>
        <end position="867"/>
    </location>
</feature>
<comment type="caution">
    <text evidence="4">The sequence shown here is derived from an EMBL/GenBank/DDBJ whole genome shotgun (WGS) entry which is preliminary data.</text>
</comment>
<dbReference type="SUPFAM" id="SSF46938">
    <property type="entry name" value="CRAL/TRIO N-terminal domain"/>
    <property type="match status" value="1"/>
</dbReference>
<sequence length="1015" mass="108707">MVQTYQSPVRVYKHPFELVMAAYHKRFPTCPQIPIFVGSEITYDWRAEDGAEEIVERKCQLNVDAPYLVKKIAGVDFVYFKQRNHLNMRQRTLLIEASNISFSSRIVVVENCKYYVHSENPEWTCFEQSASLDVKSFFGFEAAVEKLAVKQYGANIAKGKEVLEYFIDELIKSGVTFVAPWKSDGGGEDTGSTKVDDLHHALGTDSAIDVSSTDGAESGGGKSSAMASEHGGVGGTTARMPTAAVAAERCASPIAGGATASSSAGTSAPVVAAEAASGTAIAAPAAVIGGDAADAPPLSGTAEETLSTEELKRRRSSGAGGTKAALNLVVVSGAGGDSAGTKLVADRTRSFEDIESKLESEYIQRFLGQLTPLEESRLCELKYGLQSMHKGKMPNDAHLLRFLRARDFDVQKATHLTLNSLLWRKQHKIDSLLDDFVPPAVFKKYFPGGWHHNDSEGRPLFILRLGQMDIKGLLRSVGLQSIVKFTLSICEQGLNKSAEATHRLGKPISTWTLLVDLEGLSMRHLWRPGVQCLLRIIEIVEAHYPETMGLVLITRAPRVFPVLWTLVSPFIDENTRKKFELYASEDVLKELGRYIPKGFLPDFLGGPAHFEQSVATEQPPWTVPKTEYLPIPSDELMRESAENCLTNAYTNVTVNKGAPYEIYVWIGHAGSVLTWDFDITKGECEFIIYRSEKKITAPHHSHQQQKHSSASSSATPAPPNAATFTAAATTGGAGAVAGVGGGGSATVSSSVAATVMGPVERVVDEISNLLSSAAGGSSSGAHASHFHAIIGEPTFRVGVELFLAQQPLSFGEGDSMQGSHYCAKLGTYILQWRHPADSPPAPAATAATAASKTPATGTTLAANSPSNITVLDTSGGTEMAETTAPSLAANIAEKQHHKSGGVGAGSSSSSAAAHKCRLMVYHEVLNSADFKGSVVSLQSCRSSFNSLAAGESMHSVYSNPSPNVKQRNHNNNNNIIVTGQTGHNKKGKKKDAANNEGEEEEEEDTSTDQTPKAVQ</sequence>
<dbReference type="PROSITE" id="PS50904">
    <property type="entry name" value="PRELI_MSF1"/>
    <property type="match status" value="1"/>
</dbReference>
<feature type="domain" description="PRELI/MSF1" evidence="3">
    <location>
        <begin position="2"/>
        <end position="175"/>
    </location>
</feature>
<dbReference type="PANTHER" id="PTHR23324:SF66">
    <property type="entry name" value="PROTEIN REAL-TIME"/>
    <property type="match status" value="1"/>
</dbReference>
<reference evidence="4 5" key="1">
    <citation type="submission" date="2024-10" db="EMBL/GenBank/DDBJ databases">
        <authorList>
            <person name="Kim D."/>
        </authorList>
    </citation>
    <scope>NUCLEOTIDE SEQUENCE [LARGE SCALE GENOMIC DNA]</scope>
    <source>
        <strain evidence="4">BH-2024</strain>
    </source>
</reference>
<name>A0ABD2JW29_9BILA</name>
<gene>
    <name evidence="4" type="ORF">niasHT_023943</name>
</gene>
<dbReference type="PANTHER" id="PTHR23324">
    <property type="entry name" value="SEC14 RELATED PROTEIN"/>
    <property type="match status" value="1"/>
</dbReference>
<feature type="compositionally biased region" description="Low complexity" evidence="1">
    <location>
        <begin position="843"/>
        <end position="859"/>
    </location>
</feature>
<dbReference type="Gene3D" id="3.40.525.10">
    <property type="entry name" value="CRAL-TRIO lipid binding domain"/>
    <property type="match status" value="1"/>
</dbReference>
<protein>
    <submittedName>
        <fullName evidence="4">Uncharacterized protein</fullName>
    </submittedName>
</protein>
<feature type="compositionally biased region" description="Acidic residues" evidence="1">
    <location>
        <begin position="996"/>
        <end position="1006"/>
    </location>
</feature>
<evidence type="ECO:0000259" key="3">
    <source>
        <dbReference type="PROSITE" id="PS50904"/>
    </source>
</evidence>
<dbReference type="Proteomes" id="UP001620626">
    <property type="component" value="Unassembled WGS sequence"/>
</dbReference>
<dbReference type="SMART" id="SM01100">
    <property type="entry name" value="CRAL_TRIO_N"/>
    <property type="match status" value="1"/>
</dbReference>
<dbReference type="CDD" id="cd00170">
    <property type="entry name" value="SEC14"/>
    <property type="match status" value="1"/>
</dbReference>